<dbReference type="SUPFAM" id="SSF52317">
    <property type="entry name" value="Class I glutamine amidotransferase-like"/>
    <property type="match status" value="1"/>
</dbReference>
<dbReference type="InterPro" id="IPR017926">
    <property type="entry name" value="GATASE"/>
</dbReference>
<dbReference type="InterPro" id="IPR029062">
    <property type="entry name" value="Class_I_gatase-like"/>
</dbReference>
<dbReference type="Pfam" id="PF00117">
    <property type="entry name" value="GATase"/>
    <property type="match status" value="1"/>
</dbReference>
<proteinExistence type="predicted"/>
<gene>
    <name evidence="2" type="ORF">EJ08DRAFT_672475</name>
</gene>
<dbReference type="CDD" id="cd01741">
    <property type="entry name" value="GATase1_1"/>
    <property type="match status" value="1"/>
</dbReference>
<dbReference type="OrthoDB" id="92161at2759"/>
<dbReference type="GO" id="GO:0005829">
    <property type="term" value="C:cytosol"/>
    <property type="evidence" value="ECO:0007669"/>
    <property type="project" value="TreeGrafter"/>
</dbReference>
<accession>A0A9P4TU05</accession>
<dbReference type="PROSITE" id="PS51273">
    <property type="entry name" value="GATASE_TYPE_1"/>
    <property type="match status" value="1"/>
</dbReference>
<dbReference type="AlphaFoldDB" id="A0A9P4TU05"/>
<keyword evidence="3" id="KW-1185">Reference proteome</keyword>
<evidence type="ECO:0000313" key="2">
    <source>
        <dbReference type="EMBL" id="KAF2423671.1"/>
    </source>
</evidence>
<dbReference type="InterPro" id="IPR044992">
    <property type="entry name" value="ChyE-like"/>
</dbReference>
<comment type="caution">
    <text evidence="2">The sequence shown here is derived from an EMBL/GenBank/DDBJ whole genome shotgun (WGS) entry which is preliminary data.</text>
</comment>
<dbReference type="Proteomes" id="UP000800235">
    <property type="component" value="Unassembled WGS sequence"/>
</dbReference>
<dbReference type="PANTHER" id="PTHR42695">
    <property type="entry name" value="GLUTAMINE AMIDOTRANSFERASE YLR126C-RELATED"/>
    <property type="match status" value="1"/>
</dbReference>
<reference evidence="2" key="1">
    <citation type="journal article" date="2020" name="Stud. Mycol.">
        <title>101 Dothideomycetes genomes: a test case for predicting lifestyles and emergence of pathogens.</title>
        <authorList>
            <person name="Haridas S."/>
            <person name="Albert R."/>
            <person name="Binder M."/>
            <person name="Bloem J."/>
            <person name="Labutti K."/>
            <person name="Salamov A."/>
            <person name="Andreopoulos B."/>
            <person name="Baker S."/>
            <person name="Barry K."/>
            <person name="Bills G."/>
            <person name="Bluhm B."/>
            <person name="Cannon C."/>
            <person name="Castanera R."/>
            <person name="Culley D."/>
            <person name="Daum C."/>
            <person name="Ezra D."/>
            <person name="Gonzalez J."/>
            <person name="Henrissat B."/>
            <person name="Kuo A."/>
            <person name="Liang C."/>
            <person name="Lipzen A."/>
            <person name="Lutzoni F."/>
            <person name="Magnuson J."/>
            <person name="Mondo S."/>
            <person name="Nolan M."/>
            <person name="Ohm R."/>
            <person name="Pangilinan J."/>
            <person name="Park H.-J."/>
            <person name="Ramirez L."/>
            <person name="Alfaro M."/>
            <person name="Sun H."/>
            <person name="Tritt A."/>
            <person name="Yoshinaga Y."/>
            <person name="Zwiers L.-H."/>
            <person name="Turgeon B."/>
            <person name="Goodwin S."/>
            <person name="Spatafora J."/>
            <person name="Crous P."/>
            <person name="Grigoriev I."/>
        </authorList>
    </citation>
    <scope>NUCLEOTIDE SEQUENCE</scope>
    <source>
        <strain evidence="2">CBS 130266</strain>
    </source>
</reference>
<dbReference type="Gene3D" id="3.40.50.880">
    <property type="match status" value="1"/>
</dbReference>
<name>A0A9P4TU05_9PEZI</name>
<evidence type="ECO:0000313" key="3">
    <source>
        <dbReference type="Proteomes" id="UP000800235"/>
    </source>
</evidence>
<keyword evidence="2" id="KW-0315">Glutamine amidotransferase</keyword>
<dbReference type="GO" id="GO:0005634">
    <property type="term" value="C:nucleus"/>
    <property type="evidence" value="ECO:0007669"/>
    <property type="project" value="TreeGrafter"/>
</dbReference>
<evidence type="ECO:0000259" key="1">
    <source>
        <dbReference type="Pfam" id="PF00117"/>
    </source>
</evidence>
<sequence length="251" mass="28381">MKLPLRIAVLECDIPLDKTRAKFGGYGGVFELLLNNAADALGHPGLSSKEGLDIRKYNVIHEELYPNIEDIDAILITGSRHNSFEDVPWIVKLVEFTKKVLEQDCVRVIGVCFGHQIVGRALGQRVYRSDAGWEASVLPVELTQKGKDTFQVDKLSIYQMHKDIVDGVPTSVEQLAKTAICENQGMYQERRLITVQGHPEFTHDLVEEILHSRHEIGIFSDAEYKDAMRRLEDHDDGVIVAKAFLRFLLQD</sequence>
<feature type="domain" description="Glutamine amidotransferase" evidence="1">
    <location>
        <begin position="52"/>
        <end position="204"/>
    </location>
</feature>
<organism evidence="2 3">
    <name type="scientific">Tothia fuscella</name>
    <dbReference type="NCBI Taxonomy" id="1048955"/>
    <lineage>
        <taxon>Eukaryota</taxon>
        <taxon>Fungi</taxon>
        <taxon>Dikarya</taxon>
        <taxon>Ascomycota</taxon>
        <taxon>Pezizomycotina</taxon>
        <taxon>Dothideomycetes</taxon>
        <taxon>Pleosporomycetidae</taxon>
        <taxon>Venturiales</taxon>
        <taxon>Cylindrosympodiaceae</taxon>
        <taxon>Tothia</taxon>
    </lineage>
</organism>
<dbReference type="EMBL" id="MU007079">
    <property type="protein sequence ID" value="KAF2423671.1"/>
    <property type="molecule type" value="Genomic_DNA"/>
</dbReference>
<dbReference type="PANTHER" id="PTHR42695:SF5">
    <property type="entry name" value="GLUTAMINE AMIDOTRANSFERASE YLR126C-RELATED"/>
    <property type="match status" value="1"/>
</dbReference>
<protein>
    <submittedName>
        <fullName evidence="2">Class I glutamine amidotransferase-like protein</fullName>
    </submittedName>
</protein>